<keyword evidence="2" id="KW-1185">Reference proteome</keyword>
<dbReference type="InterPro" id="IPR010461">
    <property type="entry name" value="ComK"/>
</dbReference>
<protein>
    <submittedName>
        <fullName evidence="1">Competence protein ComK</fullName>
    </submittedName>
</protein>
<gene>
    <name evidence="1" type="ORF">KHA91_00825</name>
</gene>
<name>A0A942UL81_9BACI</name>
<accession>A0A942UL81</accession>
<evidence type="ECO:0000313" key="2">
    <source>
        <dbReference type="Proteomes" id="UP000676456"/>
    </source>
</evidence>
<comment type="caution">
    <text evidence="1">The sequence shown here is derived from an EMBL/GenBank/DDBJ whole genome shotgun (WGS) entry which is preliminary data.</text>
</comment>
<sequence length="188" mass="22314">MQENERMVEEYEINPLTMMIKPLVDGKKTYSDIYEFEEKYLSQDKPIQIIKRSCDYFGCSFDGRREGTRKLINITHKVPIIVDPHTSIYLFPTTSPFNPDCIWISHDFVEDYHKSGPYSTIVQFQNNEKYEIPISFSSFGGQLSRAAMLRVKFQQNIERMEGFRRRSSNFYLKASEFQKPYRTKKDEI</sequence>
<dbReference type="Pfam" id="PF06338">
    <property type="entry name" value="ComK"/>
    <property type="match status" value="1"/>
</dbReference>
<evidence type="ECO:0000313" key="1">
    <source>
        <dbReference type="EMBL" id="MBS4221297.1"/>
    </source>
</evidence>
<organism evidence="1 2">
    <name type="scientific">Lederbergia citrea</name>
    <dbReference type="NCBI Taxonomy" id="2833581"/>
    <lineage>
        <taxon>Bacteria</taxon>
        <taxon>Bacillati</taxon>
        <taxon>Bacillota</taxon>
        <taxon>Bacilli</taxon>
        <taxon>Bacillales</taxon>
        <taxon>Bacillaceae</taxon>
        <taxon>Lederbergia</taxon>
    </lineage>
</organism>
<proteinExistence type="predicted"/>
<dbReference type="AlphaFoldDB" id="A0A942UL81"/>
<dbReference type="GO" id="GO:0030420">
    <property type="term" value="P:establishment of competence for transformation"/>
    <property type="evidence" value="ECO:0007669"/>
    <property type="project" value="InterPro"/>
</dbReference>
<dbReference type="RefSeq" id="WP_213096336.1">
    <property type="nucleotide sequence ID" value="NZ_JAGYPH010000001.1"/>
</dbReference>
<dbReference type="PIRSF" id="PIRSF011560">
    <property type="entry name" value="ComK"/>
    <property type="match status" value="1"/>
</dbReference>
<reference evidence="1 2" key="1">
    <citation type="submission" date="2021-05" db="EMBL/GenBank/DDBJ databases">
        <title>Novel Bacillus species.</title>
        <authorList>
            <person name="Liu G."/>
        </authorList>
    </citation>
    <scope>NUCLEOTIDE SEQUENCE [LARGE SCALE GENOMIC DNA]</scope>
    <source>
        <strain evidence="1 2">FJAT-49682</strain>
    </source>
</reference>
<dbReference type="Proteomes" id="UP000676456">
    <property type="component" value="Unassembled WGS sequence"/>
</dbReference>
<dbReference type="EMBL" id="JAGYPN010000001">
    <property type="protein sequence ID" value="MBS4221297.1"/>
    <property type="molecule type" value="Genomic_DNA"/>
</dbReference>